<dbReference type="STRING" id="70996.SE18_08105"/>
<dbReference type="AlphaFoldDB" id="A0A0N8GST1"/>
<dbReference type="EMBL" id="LGKP01000013">
    <property type="protein sequence ID" value="KPL90162.1"/>
    <property type="molecule type" value="Genomic_DNA"/>
</dbReference>
<sequence length="63" mass="7228">MKPEDIAKKVREAAEDGLKKAQTNSVDDHLDHASDQHDRRPAKEADEHITLRKRRRPSGNDNE</sequence>
<dbReference type="Proteomes" id="UP000050277">
    <property type="component" value="Unassembled WGS sequence"/>
</dbReference>
<name>A0A0N8GST1_9CHLR</name>
<protein>
    <submittedName>
        <fullName evidence="2">Uncharacterized protein</fullName>
    </submittedName>
</protein>
<feature type="compositionally biased region" description="Basic and acidic residues" evidence="1">
    <location>
        <begin position="26"/>
        <end position="50"/>
    </location>
</feature>
<evidence type="ECO:0000256" key="1">
    <source>
        <dbReference type="SAM" id="MobiDB-lite"/>
    </source>
</evidence>
<accession>A0A0N8GST1</accession>
<proteinExistence type="predicted"/>
<dbReference type="RefSeq" id="WP_054533931.1">
    <property type="nucleotide sequence ID" value="NZ_LGKP01000013.1"/>
</dbReference>
<evidence type="ECO:0000313" key="3">
    <source>
        <dbReference type="Proteomes" id="UP000050277"/>
    </source>
</evidence>
<comment type="caution">
    <text evidence="2">The sequence shown here is derived from an EMBL/GenBank/DDBJ whole genome shotgun (WGS) entry which is preliminary data.</text>
</comment>
<organism evidence="2 3">
    <name type="scientific">Herpetosiphon geysericola</name>
    <dbReference type="NCBI Taxonomy" id="70996"/>
    <lineage>
        <taxon>Bacteria</taxon>
        <taxon>Bacillati</taxon>
        <taxon>Chloroflexota</taxon>
        <taxon>Chloroflexia</taxon>
        <taxon>Herpetosiphonales</taxon>
        <taxon>Herpetosiphonaceae</taxon>
        <taxon>Herpetosiphon</taxon>
    </lineage>
</organism>
<feature type="region of interest" description="Disordered" evidence="1">
    <location>
        <begin position="13"/>
        <end position="63"/>
    </location>
</feature>
<reference evidence="2 3" key="1">
    <citation type="submission" date="2015-07" db="EMBL/GenBank/DDBJ databases">
        <title>Whole genome sequence of Herpetosiphon geysericola DSM 7119.</title>
        <authorList>
            <person name="Hemp J."/>
            <person name="Ward L.M."/>
            <person name="Pace L.A."/>
            <person name="Fischer W.W."/>
        </authorList>
    </citation>
    <scope>NUCLEOTIDE SEQUENCE [LARGE SCALE GENOMIC DNA]</scope>
    <source>
        <strain evidence="2 3">DSM 7119</strain>
    </source>
</reference>
<evidence type="ECO:0000313" key="2">
    <source>
        <dbReference type="EMBL" id="KPL90162.1"/>
    </source>
</evidence>
<keyword evidence="3" id="KW-1185">Reference proteome</keyword>
<gene>
    <name evidence="2" type="ORF">SE18_08105</name>
</gene>
<dbReference type="OrthoDB" id="9860441at2"/>